<dbReference type="RefSeq" id="WP_162183207.1">
    <property type="nucleotide sequence ID" value="NZ_BAFN01000001.1"/>
</dbReference>
<dbReference type="Proteomes" id="UP000032309">
    <property type="component" value="Unassembled WGS sequence"/>
</dbReference>
<protein>
    <recommendedName>
        <fullName evidence="3">LamG-like jellyroll fold domain-containing protein</fullName>
    </recommendedName>
</protein>
<dbReference type="InterPro" id="IPR006558">
    <property type="entry name" value="LamG-like"/>
</dbReference>
<gene>
    <name evidence="4" type="ORF">BROSI_A0007</name>
</gene>
<dbReference type="Gene3D" id="2.60.120.200">
    <property type="match status" value="2"/>
</dbReference>
<dbReference type="EMBL" id="BAFN01000001">
    <property type="protein sequence ID" value="GAN31506.1"/>
    <property type="molecule type" value="Genomic_DNA"/>
</dbReference>
<evidence type="ECO:0000313" key="4">
    <source>
        <dbReference type="EMBL" id="GAN31506.1"/>
    </source>
</evidence>
<keyword evidence="1" id="KW-0732">Signal</keyword>
<reference evidence="5" key="1">
    <citation type="journal article" date="2015" name="Genome Announc.">
        <title>Draft Genome Sequence of an Anaerobic Ammonium-Oxidizing Bacterium, "Candidatus Brocadia sinica".</title>
        <authorList>
            <person name="Oshiki M."/>
            <person name="Shinyako-Hata K."/>
            <person name="Satoh H."/>
            <person name="Okabe S."/>
        </authorList>
    </citation>
    <scope>NUCLEOTIDE SEQUENCE [LARGE SCALE GENOMIC DNA]</scope>
    <source>
        <strain evidence="5">JPN1</strain>
    </source>
</reference>
<dbReference type="SMART" id="SM00560">
    <property type="entry name" value="LamGL"/>
    <property type="match status" value="2"/>
</dbReference>
<evidence type="ECO:0000313" key="5">
    <source>
        <dbReference type="Proteomes" id="UP000032309"/>
    </source>
</evidence>
<dbReference type="Pfam" id="PF17957">
    <property type="entry name" value="Big_7"/>
    <property type="match status" value="1"/>
</dbReference>
<dbReference type="PANTHER" id="PTHR47635">
    <property type="entry name" value="CUB DOMAIN-CONTAINING PROTEIN"/>
    <property type="match status" value="1"/>
</dbReference>
<evidence type="ECO:0000256" key="1">
    <source>
        <dbReference type="ARBA" id="ARBA00022729"/>
    </source>
</evidence>
<feature type="domain" description="LamG-like jellyroll fold" evidence="3">
    <location>
        <begin position="842"/>
        <end position="992"/>
    </location>
</feature>
<comment type="caution">
    <text evidence="4">The sequence shown here is derived from an EMBL/GenBank/DDBJ whole genome shotgun (WGS) entry which is preliminary data.</text>
</comment>
<dbReference type="InterPro" id="IPR013783">
    <property type="entry name" value="Ig-like_fold"/>
</dbReference>
<organism evidence="4 5">
    <name type="scientific">Candidatus Brocadia sinica JPN1</name>
    <dbReference type="NCBI Taxonomy" id="1197129"/>
    <lineage>
        <taxon>Bacteria</taxon>
        <taxon>Pseudomonadati</taxon>
        <taxon>Planctomycetota</taxon>
        <taxon>Candidatus Brocadiia</taxon>
        <taxon>Candidatus Brocadiales</taxon>
        <taxon>Candidatus Brocadiaceae</taxon>
        <taxon>Candidatus Brocadia</taxon>
    </lineage>
</organism>
<sequence length="1223" mass="133269">MKVKNDLLGFIFLIITQGFFLAETGFVSMVSADDGWKNFYGIAWTGTSPEHAKYAKQMGYDSIAIQTNTTYKGKQDYANLKFYFIDPKNWAFDLFGYERFIDTTKTYSQAEKDFYNQHMVWKSYDTFPYNLASGWFQGTSTKFSAMWDFQQQAVIDMVVEKVMTMFHGYEDASLPFTFAGYMDDEPSLNGIFYRWEKNRNSVTSLSYWTGTESGRVHDAIVHKYATYQEGKAAFFKKLRERMLQDFPDAKWIGEPYSMYWGWVNVIKDCADKDVLTHDMLVQEGSNTEFVDDDRIFNSGVTITKDMVGVTQPNNVNEYENRLYAAKAGINGAWYNWFGRFGGTGNMPNFKSITEVYPRLKLIRCLPNWDNLNNVPLTDRSWDGSVYRSTKSYASSDVMYSRQPKTGKLFAVFNTTNGVVKLNAGETVTGVQRADSYFIESGDGSADVDILGDEIRLKSGVGIDVDATNGQVKGRGYIFTLSTSTGIAPNVTTGSATDVASNSVTLGGTVNANGLSTTAWFEYGTTSGSYGSKSSAQGVSGSGDTAISIDINGLSAAKTYYYRLVAQNSAGTAYGSEMFFTTSDTMAPNCSISINNGDLYTKSTAVTLALSATDDVGVTGYYLSMDSTVPLASAADWTTVSSTTGFYASVSYNLSAGDGGKTVYAWYKDAAGNVSNTTSDSITLDTTIPLITITSPTSNTTHTTTSGTITLGGSASDSASGVSKVAWSSDKGGSGTASGTTGWSISGISLSTGDNVITVTVTDGVNNTGTDTITVEKLETNTGTGLQACYPFNEGTGTIATDKSGNGNDGTINGATWAAGKNGNGLSLNGVSDSVSIPCINSEEISIAAWFYKNANDTTNVDAILGAWKWNSDVQLQEGFDVRFYNTTPDRLEFILMTQDGNGKKTQKTAVKDLSNSVGKWYHVAGTYNKTTGEQRLYVGGLLVDTKFHPAGNTIVPSTSYADMRIGYSRINNGYFNGKIDEVYFYNKPLNDQEVQDLYNAVSDGMQSRYTFDEGSGLVATDSSGNGNDGAIVGATWTTGKNGKALNFDGINDFVSVPRTNQDEISIAAWFYKTVNDKKAVDAILGAWKWNSDVQLQEGFDVRFYNTTPDRLEFILVTQDGNGKKTQKTAVKDLSNSVGKWYHVAGTYNKTTGEQRLYVGGLLVDTKFHPAGNTIVPSTSYADVGIGYSRVNNGYFNGKIDEVRLYNKPLSDQEVQDLYNSIGY</sequence>
<dbReference type="InterPro" id="IPR013320">
    <property type="entry name" value="ConA-like_dom_sf"/>
</dbReference>
<evidence type="ECO:0000259" key="3">
    <source>
        <dbReference type="SMART" id="SM00560"/>
    </source>
</evidence>
<evidence type="ECO:0000256" key="2">
    <source>
        <dbReference type="ARBA" id="ARBA00023157"/>
    </source>
</evidence>
<name>A0ABQ0JRY6_9BACT</name>
<feature type="domain" description="LamG-like jellyroll fold" evidence="3">
    <location>
        <begin position="1062"/>
        <end position="1212"/>
    </location>
</feature>
<proteinExistence type="predicted"/>
<dbReference type="SUPFAM" id="SSF49899">
    <property type="entry name" value="Concanavalin A-like lectins/glucanases"/>
    <property type="match status" value="2"/>
</dbReference>
<keyword evidence="2" id="KW-1015">Disulfide bond</keyword>
<keyword evidence="5" id="KW-1185">Reference proteome</keyword>
<dbReference type="PANTHER" id="PTHR47635:SF2">
    <property type="entry name" value="LAMG-LIKE JELLYROLL FOLD DOMAIN-CONTAINING PROTEIN"/>
    <property type="match status" value="1"/>
</dbReference>
<dbReference type="Gene3D" id="2.60.40.10">
    <property type="entry name" value="Immunoglobulins"/>
    <property type="match status" value="1"/>
</dbReference>
<accession>A0ABQ0JRY6</accession>
<dbReference type="Pfam" id="PF13385">
    <property type="entry name" value="Laminin_G_3"/>
    <property type="match status" value="2"/>
</dbReference>